<name>A0AA39CMG4_9EURO</name>
<dbReference type="Proteomes" id="UP001172673">
    <property type="component" value="Unassembled WGS sequence"/>
</dbReference>
<sequence length="872" mass="94471">MDISDPIFLAKLPRSKKQDGFHFGTVYAVRNGLKKRRKEICAAVDGDSLSLYETQNGHVIASYPVPPTSLFLGPLCSIHEKVGGRNIRTTYCVIKRDALRIEAYKTSREDSDRPICVVSPALRDQQSPVALLDVVLESRDNPIIVVQQNGNLTVFSADLQTTIIETSLSSKHLESLKVLAIHILTLSEAQKTVLKQRPDVTSAAAPHTCHLAVAYGQTGQTGSIDNLNYGVWEIENAGGNATSKGRYLKPLFEHDLSQSISQPNLLTGKHCSFSSRASNLFVHVGQTLSSYDLTGFVPSLSSTLHMGSGGTCETMGISPAFALGSFQDSLRLYDLKYQSVQAQRDTQQANLKRKRSVAPPDGSGPIHFIAYYPQSTRIIGRRRNQLLAIDLNMIASKRMLENGSDLLHNIGRGSSTQGSAAKSTANWKTVQTKLDDLAQAGDVAGFERAFIDDLPRIGAQAASADPTLDELLTEHAAPSEHKINYLLSTIFQVESSSNGAVNGRSAGDKQLKLRIASFKLMFWVSHLGLLSRHRVNSAATNATPDVKDGFPTNAVARALMDAGPSCALLIGCLKHGFSPDVDEQAAVVQLLIQRALETSANTSNAGSGSQADGTMDVDLALTAATQVKTFSTSSSESPWLPNSLQEALIAALDNFGTAASPTVSSTLKAVFSQTEILALIQFLRQQLFQAGHTRSFQSLPTTETVQRTVRFDVSIKVLSGCVDAIGPLGFFGAVDDEDFLGNIIPELVTEVTNTKQSLEEVLELQGILREALRYQESIQRQQEAGARIPPHIAGRISQQRPGAIVTVYSEAVEGGEDLQGGSALPLSLKVENVVNPVRMRKGGGPVKQRTLRQKRMLETRNKGQYSFERLVL</sequence>
<organism evidence="1 2">
    <name type="scientific">Cladophialophora chaetospira</name>
    <dbReference type="NCBI Taxonomy" id="386627"/>
    <lineage>
        <taxon>Eukaryota</taxon>
        <taxon>Fungi</taxon>
        <taxon>Dikarya</taxon>
        <taxon>Ascomycota</taxon>
        <taxon>Pezizomycotina</taxon>
        <taxon>Eurotiomycetes</taxon>
        <taxon>Chaetothyriomycetidae</taxon>
        <taxon>Chaetothyriales</taxon>
        <taxon>Herpotrichiellaceae</taxon>
        <taxon>Cladophialophora</taxon>
    </lineage>
</organism>
<evidence type="ECO:0000313" key="2">
    <source>
        <dbReference type="Proteomes" id="UP001172673"/>
    </source>
</evidence>
<gene>
    <name evidence="1" type="ORF">H2200_003144</name>
</gene>
<proteinExistence type="predicted"/>
<keyword evidence="2" id="KW-1185">Reference proteome</keyword>
<reference evidence="1" key="1">
    <citation type="submission" date="2022-10" db="EMBL/GenBank/DDBJ databases">
        <title>Culturing micro-colonial fungi from biological soil crusts in the Mojave desert and describing Neophaeococcomyces mojavensis, and introducing the new genera and species Taxawa tesnikishii.</title>
        <authorList>
            <person name="Kurbessoian T."/>
            <person name="Stajich J.E."/>
        </authorList>
    </citation>
    <scope>NUCLEOTIDE SEQUENCE</scope>
    <source>
        <strain evidence="1">TK_41</strain>
    </source>
</reference>
<evidence type="ECO:0000313" key="1">
    <source>
        <dbReference type="EMBL" id="KAJ9613203.1"/>
    </source>
</evidence>
<dbReference type="AlphaFoldDB" id="A0AA39CMG4"/>
<dbReference type="EMBL" id="JAPDRK010000004">
    <property type="protein sequence ID" value="KAJ9613203.1"/>
    <property type="molecule type" value="Genomic_DNA"/>
</dbReference>
<accession>A0AA39CMG4</accession>
<protein>
    <submittedName>
        <fullName evidence="1">Uncharacterized protein</fullName>
    </submittedName>
</protein>
<comment type="caution">
    <text evidence="1">The sequence shown here is derived from an EMBL/GenBank/DDBJ whole genome shotgun (WGS) entry which is preliminary data.</text>
</comment>